<evidence type="ECO:0000259" key="4">
    <source>
        <dbReference type="PROSITE" id="PS50949"/>
    </source>
</evidence>
<evidence type="ECO:0000256" key="1">
    <source>
        <dbReference type="ARBA" id="ARBA00023015"/>
    </source>
</evidence>
<dbReference type="AlphaFoldDB" id="A0A371B3P2"/>
<reference evidence="6" key="1">
    <citation type="submission" date="2018-08" db="EMBL/GenBank/DDBJ databases">
        <authorList>
            <person name="Kim S.-J."/>
            <person name="Jung G.-Y."/>
        </authorList>
    </citation>
    <scope>NUCLEOTIDE SEQUENCE [LARGE SCALE GENOMIC DNA]</scope>
    <source>
        <strain evidence="6">GY_H</strain>
    </source>
</reference>
<dbReference type="PROSITE" id="PS50949">
    <property type="entry name" value="HTH_GNTR"/>
    <property type="match status" value="1"/>
</dbReference>
<dbReference type="OrthoDB" id="9788098at2"/>
<dbReference type="Proteomes" id="UP000263993">
    <property type="component" value="Unassembled WGS sequence"/>
</dbReference>
<feature type="domain" description="HTH gntR-type" evidence="4">
    <location>
        <begin position="22"/>
        <end position="89"/>
    </location>
</feature>
<keyword evidence="1" id="KW-0805">Transcription regulation</keyword>
<organism evidence="5 6">
    <name type="scientific">Undibacter mobilis</name>
    <dbReference type="NCBI Taxonomy" id="2292256"/>
    <lineage>
        <taxon>Bacteria</taxon>
        <taxon>Pseudomonadati</taxon>
        <taxon>Pseudomonadota</taxon>
        <taxon>Alphaproteobacteria</taxon>
        <taxon>Hyphomicrobiales</taxon>
        <taxon>Nitrobacteraceae</taxon>
        <taxon>Undibacter</taxon>
    </lineage>
</organism>
<evidence type="ECO:0000256" key="3">
    <source>
        <dbReference type="ARBA" id="ARBA00023163"/>
    </source>
</evidence>
<dbReference type="EMBL" id="QRGO01000002">
    <property type="protein sequence ID" value="RDV02117.1"/>
    <property type="molecule type" value="Genomic_DNA"/>
</dbReference>
<dbReference type="InterPro" id="IPR036388">
    <property type="entry name" value="WH-like_DNA-bd_sf"/>
</dbReference>
<dbReference type="InterPro" id="IPR000524">
    <property type="entry name" value="Tscrpt_reg_HTH_GntR"/>
</dbReference>
<sequence>MSDDIRKQDYAFLPVLDRHERGGTVQRIQDVIRDAIVRLEMRPGEAIDKNALCERLNVSRFPVSEALGRLAEEGFVVVLPQRGTMVSRIDLAACRQAMFIRRALECEAVRYVAPGISDDLIQKFRKLLAGQQRAMAGNDRNTFHALDLAFHALLLETLGYDRVTAAVDAARANLDRMRLFLCTPVRQHETFAEHEQIFAALSARQPEESAKAMSNHLDEVMSELEDFAKAHPELVTPGQTAN</sequence>
<name>A0A371B3P2_9BRAD</name>
<keyword evidence="2" id="KW-0238">DNA-binding</keyword>
<dbReference type="Gene3D" id="1.20.120.530">
    <property type="entry name" value="GntR ligand-binding domain-like"/>
    <property type="match status" value="1"/>
</dbReference>
<comment type="caution">
    <text evidence="5">The sequence shown here is derived from an EMBL/GenBank/DDBJ whole genome shotgun (WGS) entry which is preliminary data.</text>
</comment>
<keyword evidence="6" id="KW-1185">Reference proteome</keyword>
<dbReference type="InterPro" id="IPR008920">
    <property type="entry name" value="TF_FadR/GntR_C"/>
</dbReference>
<dbReference type="PANTHER" id="PTHR43537:SF45">
    <property type="entry name" value="GNTR FAMILY REGULATORY PROTEIN"/>
    <property type="match status" value="1"/>
</dbReference>
<protein>
    <submittedName>
        <fullName evidence="5">GntR family transcriptional regulator</fullName>
    </submittedName>
</protein>
<dbReference type="Pfam" id="PF00392">
    <property type="entry name" value="GntR"/>
    <property type="match status" value="1"/>
</dbReference>
<evidence type="ECO:0000313" key="5">
    <source>
        <dbReference type="EMBL" id="RDV02117.1"/>
    </source>
</evidence>
<dbReference type="Pfam" id="PF07729">
    <property type="entry name" value="FCD"/>
    <property type="match status" value="1"/>
</dbReference>
<proteinExistence type="predicted"/>
<dbReference type="GO" id="GO:0003700">
    <property type="term" value="F:DNA-binding transcription factor activity"/>
    <property type="evidence" value="ECO:0007669"/>
    <property type="project" value="InterPro"/>
</dbReference>
<dbReference type="InterPro" id="IPR036390">
    <property type="entry name" value="WH_DNA-bd_sf"/>
</dbReference>
<keyword evidence="3" id="KW-0804">Transcription</keyword>
<dbReference type="SUPFAM" id="SSF48008">
    <property type="entry name" value="GntR ligand-binding domain-like"/>
    <property type="match status" value="1"/>
</dbReference>
<dbReference type="Gene3D" id="1.10.10.10">
    <property type="entry name" value="Winged helix-like DNA-binding domain superfamily/Winged helix DNA-binding domain"/>
    <property type="match status" value="1"/>
</dbReference>
<dbReference type="SMART" id="SM00895">
    <property type="entry name" value="FCD"/>
    <property type="match status" value="1"/>
</dbReference>
<accession>A0A371B3P2</accession>
<dbReference type="SMART" id="SM00345">
    <property type="entry name" value="HTH_GNTR"/>
    <property type="match status" value="1"/>
</dbReference>
<dbReference type="SUPFAM" id="SSF46785">
    <property type="entry name" value="Winged helix' DNA-binding domain"/>
    <property type="match status" value="1"/>
</dbReference>
<evidence type="ECO:0000313" key="6">
    <source>
        <dbReference type="Proteomes" id="UP000263993"/>
    </source>
</evidence>
<dbReference type="GO" id="GO:0003677">
    <property type="term" value="F:DNA binding"/>
    <property type="evidence" value="ECO:0007669"/>
    <property type="project" value="UniProtKB-KW"/>
</dbReference>
<dbReference type="RefSeq" id="WP_115518238.1">
    <property type="nucleotide sequence ID" value="NZ_QRGO01000002.1"/>
</dbReference>
<evidence type="ECO:0000256" key="2">
    <source>
        <dbReference type="ARBA" id="ARBA00023125"/>
    </source>
</evidence>
<gene>
    <name evidence="5" type="ORF">DXH78_16085</name>
</gene>
<dbReference type="CDD" id="cd07377">
    <property type="entry name" value="WHTH_GntR"/>
    <property type="match status" value="1"/>
</dbReference>
<dbReference type="InterPro" id="IPR011711">
    <property type="entry name" value="GntR_C"/>
</dbReference>
<dbReference type="PANTHER" id="PTHR43537">
    <property type="entry name" value="TRANSCRIPTIONAL REGULATOR, GNTR FAMILY"/>
    <property type="match status" value="1"/>
</dbReference>